<accession>A0ABU8Y6J7</accession>
<reference evidence="2 3" key="1">
    <citation type="submission" date="2024-03" db="EMBL/GenBank/DDBJ databases">
        <title>Whole genomes of four grape xylem sap localized bacterial endophytes.</title>
        <authorList>
            <person name="Kumar G."/>
            <person name="Savka M.A."/>
        </authorList>
    </citation>
    <scope>NUCLEOTIDE SEQUENCE [LARGE SCALE GENOMIC DNA]</scope>
    <source>
        <strain evidence="2 3">RIT_GXS8</strain>
    </source>
</reference>
<dbReference type="Pfam" id="PF12697">
    <property type="entry name" value="Abhydrolase_6"/>
    <property type="match status" value="1"/>
</dbReference>
<evidence type="ECO:0000259" key="1">
    <source>
        <dbReference type="Pfam" id="PF12697"/>
    </source>
</evidence>
<dbReference type="Gene3D" id="3.40.50.1820">
    <property type="entry name" value="alpha/beta hydrolase"/>
    <property type="match status" value="1"/>
</dbReference>
<dbReference type="GO" id="GO:0016787">
    <property type="term" value="F:hydrolase activity"/>
    <property type="evidence" value="ECO:0007669"/>
    <property type="project" value="UniProtKB-KW"/>
</dbReference>
<dbReference type="PANTHER" id="PTHR43194:SF2">
    <property type="entry name" value="PEROXISOMAL MEMBRANE PROTEIN LPX1"/>
    <property type="match status" value="1"/>
</dbReference>
<dbReference type="SUPFAM" id="SSF53474">
    <property type="entry name" value="alpha/beta-Hydrolases"/>
    <property type="match status" value="1"/>
</dbReference>
<dbReference type="InterPro" id="IPR000073">
    <property type="entry name" value="AB_hydrolase_1"/>
</dbReference>
<dbReference type="EMBL" id="JBBLYY010000019">
    <property type="protein sequence ID" value="MEK0170443.1"/>
    <property type="molecule type" value="Genomic_DNA"/>
</dbReference>
<name>A0ABU8Y6J7_9MICO</name>
<dbReference type="PANTHER" id="PTHR43194">
    <property type="entry name" value="HYDROLASE ALPHA/BETA FOLD FAMILY"/>
    <property type="match status" value="1"/>
</dbReference>
<dbReference type="Proteomes" id="UP001370299">
    <property type="component" value="Unassembled WGS sequence"/>
</dbReference>
<comment type="caution">
    <text evidence="2">The sequence shown here is derived from an EMBL/GenBank/DDBJ whole genome shotgun (WGS) entry which is preliminary data.</text>
</comment>
<evidence type="ECO:0000313" key="2">
    <source>
        <dbReference type="EMBL" id="MEK0170443.1"/>
    </source>
</evidence>
<gene>
    <name evidence="2" type="ORF">WMN62_03075</name>
</gene>
<feature type="domain" description="AB hydrolase-1" evidence="1">
    <location>
        <begin position="17"/>
        <end position="229"/>
    </location>
</feature>
<dbReference type="RefSeq" id="WP_340195819.1">
    <property type="nucleotide sequence ID" value="NZ_JBBKAP010000009.1"/>
</dbReference>
<keyword evidence="2" id="KW-0378">Hydrolase</keyword>
<sequence length="242" mass="26552">MQLHVETHGHGPVRVGLVHGILGSALVWRDLVSHADPDRYTFLVPDLRGHGESDRAASYTLAAFADDLAETLPQGLDAVVGHSLGGRVLFDAVDRLRPARAVYLDPGFHLRAPGRSVLGRAFWVLPGLQPLLVKAYDRTDPRWGPANVARAEESHRHWDRTMLRDVLREVATTPVAPTAPFVPSTLVLTDDGRHVVPEAEVPVYERLGWDVERVAGVHHDLAMEDAARTMRLLDDVLGGAHA</sequence>
<keyword evidence="3" id="KW-1185">Reference proteome</keyword>
<dbReference type="InterPro" id="IPR050228">
    <property type="entry name" value="Carboxylesterase_BioH"/>
</dbReference>
<evidence type="ECO:0000313" key="3">
    <source>
        <dbReference type="Proteomes" id="UP001370299"/>
    </source>
</evidence>
<dbReference type="InterPro" id="IPR029058">
    <property type="entry name" value="AB_hydrolase_fold"/>
</dbReference>
<proteinExistence type="predicted"/>
<organism evidence="2 3">
    <name type="scientific">Curtobacterium citreum</name>
    <dbReference type="NCBI Taxonomy" id="2036"/>
    <lineage>
        <taxon>Bacteria</taxon>
        <taxon>Bacillati</taxon>
        <taxon>Actinomycetota</taxon>
        <taxon>Actinomycetes</taxon>
        <taxon>Micrococcales</taxon>
        <taxon>Microbacteriaceae</taxon>
        <taxon>Curtobacterium</taxon>
    </lineage>
</organism>
<protein>
    <submittedName>
        <fullName evidence="2">Alpha/beta fold hydrolase</fullName>
    </submittedName>
</protein>